<keyword evidence="3" id="KW-0813">Transport</keyword>
<evidence type="ECO:0000313" key="8">
    <source>
        <dbReference type="Proteomes" id="UP000541421"/>
    </source>
</evidence>
<evidence type="ECO:0000259" key="6">
    <source>
        <dbReference type="PROSITE" id="PS50983"/>
    </source>
</evidence>
<dbReference type="SUPFAM" id="SSF53807">
    <property type="entry name" value="Helical backbone' metal receptor"/>
    <property type="match status" value="1"/>
</dbReference>
<protein>
    <submittedName>
        <fullName evidence="7">Siderophore ABC transporter substrate-binding protein</fullName>
    </submittedName>
</protein>
<sequence length="328" mass="36442">MHYSALLKSIFFIIVTVGCVSQTFGQLHDSNSETFFIEKHNNQNEITIHTPRGNVVIPRHPKRVAVYDWAALDTLHKLHIPIGATTEKVHVDYLEDAFKDKLKVGTLFQPNYEALHAYQPDLIITGGPGAVAYPELEKIAPTIDLTIDNYDIRGSGIQQIALLANIFDKQKEAQSLIQKINQQFEKAQQLVKGKGNGLVISITGNKITAFSPNSRLGSWIHKDVGIPPVDTTLKTTGHGQPISFEYIRDKNPDWLFVLDRTAALGDRGPAAMTVLDNALIHQTTAWRKKQIIIMPTANYIAAGGSEQLERAIQQILEKFSSVEVNTSL</sequence>
<comment type="subcellular location">
    <subcellularLocation>
        <location evidence="1">Cell envelope</location>
    </subcellularLocation>
</comment>
<dbReference type="Gene3D" id="3.40.50.1980">
    <property type="entry name" value="Nitrogenase molybdenum iron protein domain"/>
    <property type="match status" value="2"/>
</dbReference>
<dbReference type="Pfam" id="PF01497">
    <property type="entry name" value="Peripla_BP_2"/>
    <property type="match status" value="1"/>
</dbReference>
<evidence type="ECO:0000313" key="7">
    <source>
        <dbReference type="EMBL" id="NOL50296.1"/>
    </source>
</evidence>
<comment type="similarity">
    <text evidence="2">Belongs to the bacterial solute-binding protein 8 family.</text>
</comment>
<keyword evidence="5" id="KW-0732">Signal</keyword>
<evidence type="ECO:0000256" key="4">
    <source>
        <dbReference type="ARBA" id="ARBA00022496"/>
    </source>
</evidence>
<gene>
    <name evidence="7" type="ORF">HKX40_09160</name>
</gene>
<dbReference type="GO" id="GO:1901678">
    <property type="term" value="P:iron coordination entity transport"/>
    <property type="evidence" value="ECO:0007669"/>
    <property type="project" value="UniProtKB-ARBA"/>
</dbReference>
<dbReference type="AlphaFoldDB" id="A0A7Y4P599"/>
<organism evidence="7 8">
    <name type="scientific">Pelistega europaea</name>
    <dbReference type="NCBI Taxonomy" id="106147"/>
    <lineage>
        <taxon>Bacteria</taxon>
        <taxon>Pseudomonadati</taxon>
        <taxon>Pseudomonadota</taxon>
        <taxon>Betaproteobacteria</taxon>
        <taxon>Burkholderiales</taxon>
        <taxon>Alcaligenaceae</taxon>
        <taxon>Pelistega</taxon>
    </lineage>
</organism>
<dbReference type="InterPro" id="IPR002491">
    <property type="entry name" value="ABC_transptr_periplasmic_BD"/>
</dbReference>
<evidence type="ECO:0000256" key="5">
    <source>
        <dbReference type="ARBA" id="ARBA00022729"/>
    </source>
</evidence>
<proteinExistence type="inferred from homology"/>
<dbReference type="InterPro" id="IPR033870">
    <property type="entry name" value="FatB"/>
</dbReference>
<evidence type="ECO:0000256" key="1">
    <source>
        <dbReference type="ARBA" id="ARBA00004196"/>
    </source>
</evidence>
<dbReference type="Proteomes" id="UP000541421">
    <property type="component" value="Unassembled WGS sequence"/>
</dbReference>
<dbReference type="InterPro" id="IPR051313">
    <property type="entry name" value="Bact_iron-sidero_bind"/>
</dbReference>
<reference evidence="7 8" key="1">
    <citation type="submission" date="2020-05" db="EMBL/GenBank/DDBJ databases">
        <authorList>
            <person name="Niu N."/>
        </authorList>
    </citation>
    <scope>NUCLEOTIDE SEQUENCE [LARGE SCALE GENOMIC DNA]</scope>
    <source>
        <strain evidence="7 8">LMG10982</strain>
    </source>
</reference>
<dbReference type="CDD" id="cd01140">
    <property type="entry name" value="FatB"/>
    <property type="match status" value="1"/>
</dbReference>
<keyword evidence="4" id="KW-0408">Iron</keyword>
<evidence type="ECO:0000256" key="3">
    <source>
        <dbReference type="ARBA" id="ARBA00022448"/>
    </source>
</evidence>
<keyword evidence="4" id="KW-0406">Ion transport</keyword>
<feature type="domain" description="Fe/B12 periplasmic-binding" evidence="6">
    <location>
        <begin position="63"/>
        <end position="323"/>
    </location>
</feature>
<dbReference type="PROSITE" id="PS50983">
    <property type="entry name" value="FE_B12_PBP"/>
    <property type="match status" value="1"/>
</dbReference>
<keyword evidence="4" id="KW-0410">Iron transport</keyword>
<accession>A0A7Y4P599</accession>
<dbReference type="RefSeq" id="WP_171589278.1">
    <property type="nucleotide sequence ID" value="NZ_JABGBO010000010.1"/>
</dbReference>
<keyword evidence="8" id="KW-1185">Reference proteome</keyword>
<dbReference type="PANTHER" id="PTHR30532:SF28">
    <property type="entry name" value="PETROBACTIN-BINDING PROTEIN YCLQ"/>
    <property type="match status" value="1"/>
</dbReference>
<dbReference type="GO" id="GO:0030288">
    <property type="term" value="C:outer membrane-bounded periplasmic space"/>
    <property type="evidence" value="ECO:0007669"/>
    <property type="project" value="TreeGrafter"/>
</dbReference>
<dbReference type="EMBL" id="JABGBO010000010">
    <property type="protein sequence ID" value="NOL50296.1"/>
    <property type="molecule type" value="Genomic_DNA"/>
</dbReference>
<comment type="caution">
    <text evidence="7">The sequence shown here is derived from an EMBL/GenBank/DDBJ whole genome shotgun (WGS) entry which is preliminary data.</text>
</comment>
<dbReference type="PANTHER" id="PTHR30532">
    <property type="entry name" value="IRON III DICITRATE-BINDING PERIPLASMIC PROTEIN"/>
    <property type="match status" value="1"/>
</dbReference>
<name>A0A7Y4P599_9BURK</name>
<evidence type="ECO:0000256" key="2">
    <source>
        <dbReference type="ARBA" id="ARBA00008814"/>
    </source>
</evidence>